<dbReference type="KEGG" id="aqg:HRU87_04415"/>
<dbReference type="PRINTS" id="PR00145">
    <property type="entry name" value="ARGSUCLYASE"/>
</dbReference>
<dbReference type="Pfam" id="PF00206">
    <property type="entry name" value="Lyase_1"/>
    <property type="match status" value="1"/>
</dbReference>
<dbReference type="InterPro" id="IPR020557">
    <property type="entry name" value="Fumarate_lyase_CS"/>
</dbReference>
<dbReference type="InterPro" id="IPR024083">
    <property type="entry name" value="Fumarase/histidase_N"/>
</dbReference>
<dbReference type="SUPFAM" id="SSF48557">
    <property type="entry name" value="L-aspartase-like"/>
    <property type="match status" value="1"/>
</dbReference>
<keyword evidence="10" id="KW-1185">Reference proteome</keyword>
<evidence type="ECO:0000313" key="9">
    <source>
        <dbReference type="EMBL" id="QKJ25424.1"/>
    </source>
</evidence>
<evidence type="ECO:0000256" key="5">
    <source>
        <dbReference type="ARBA" id="ARBA00023239"/>
    </source>
</evidence>
<dbReference type="PANTHER" id="PTHR43814:SF1">
    <property type="entry name" value="ARGININOSUCCINATE LYASE"/>
    <property type="match status" value="1"/>
</dbReference>
<proteinExistence type="inferred from homology"/>
<keyword evidence="5 6" id="KW-0456">Lyase</keyword>
<dbReference type="Proteomes" id="UP000501003">
    <property type="component" value="Chromosome"/>
</dbReference>
<accession>A0A7D4PXG4</accession>
<feature type="domain" description="Argininosuccinate lyase C-terminal" evidence="8">
    <location>
        <begin position="369"/>
        <end position="436"/>
    </location>
</feature>
<dbReference type="FunFam" id="1.10.40.30:FF:000001">
    <property type="entry name" value="Argininosuccinate lyase"/>
    <property type="match status" value="1"/>
</dbReference>
<dbReference type="EC" id="4.3.2.1" evidence="2 6"/>
<protein>
    <recommendedName>
        <fullName evidence="2 6">Argininosuccinate lyase</fullName>
        <shortName evidence="6">ASAL</shortName>
        <ecNumber evidence="2 6">4.3.2.1</ecNumber>
    </recommendedName>
    <alternativeName>
        <fullName evidence="6">Arginosuccinase</fullName>
    </alternativeName>
</protein>
<dbReference type="InterPro" id="IPR009049">
    <property type="entry name" value="Argininosuccinate_lyase"/>
</dbReference>
<dbReference type="InterPro" id="IPR022761">
    <property type="entry name" value="Fumarate_lyase_N"/>
</dbReference>
<dbReference type="PANTHER" id="PTHR43814">
    <property type="entry name" value="ARGININOSUCCINATE LYASE"/>
    <property type="match status" value="1"/>
</dbReference>
<comment type="catalytic activity">
    <reaction evidence="6">
        <text>2-(N(omega)-L-arginino)succinate = fumarate + L-arginine</text>
        <dbReference type="Rhea" id="RHEA:24020"/>
        <dbReference type="ChEBI" id="CHEBI:29806"/>
        <dbReference type="ChEBI" id="CHEBI:32682"/>
        <dbReference type="ChEBI" id="CHEBI:57472"/>
        <dbReference type="EC" id="4.3.2.1"/>
    </reaction>
</comment>
<dbReference type="Pfam" id="PF14698">
    <property type="entry name" value="ASL_C2"/>
    <property type="match status" value="1"/>
</dbReference>
<evidence type="ECO:0000256" key="1">
    <source>
        <dbReference type="ARBA" id="ARBA00004941"/>
    </source>
</evidence>
<gene>
    <name evidence="6 9" type="primary">argH</name>
    <name evidence="9" type="ORF">HRU87_04415</name>
</gene>
<evidence type="ECO:0000256" key="4">
    <source>
        <dbReference type="ARBA" id="ARBA00022605"/>
    </source>
</evidence>
<dbReference type="RefSeq" id="WP_173493721.1">
    <property type="nucleotide sequence ID" value="NZ_CP054056.1"/>
</dbReference>
<dbReference type="Gene3D" id="1.10.40.30">
    <property type="entry name" value="Fumarase/aspartase (C-terminal domain)"/>
    <property type="match status" value="1"/>
</dbReference>
<keyword evidence="6" id="KW-0963">Cytoplasm</keyword>
<dbReference type="CDD" id="cd01359">
    <property type="entry name" value="Argininosuccinate_lyase"/>
    <property type="match status" value="1"/>
</dbReference>
<dbReference type="HAMAP" id="MF_00006">
    <property type="entry name" value="Arg_succ_lyase"/>
    <property type="match status" value="1"/>
</dbReference>
<reference evidence="9 10" key="1">
    <citation type="submission" date="2020-05" db="EMBL/GenBank/DDBJ databases">
        <title>Aquirufa sp. strain 15G-AUS-rot a new Aquirufa species.</title>
        <authorList>
            <person name="Pitt A."/>
            <person name="Hahn M.W."/>
        </authorList>
    </citation>
    <scope>NUCLEOTIDE SEQUENCE [LARGE SCALE GENOMIC DNA]</scope>
    <source>
        <strain evidence="9 10">15G-AUS-rot</strain>
    </source>
</reference>
<comment type="pathway">
    <text evidence="1 6">Amino-acid biosynthesis; L-arginine biosynthesis; L-arginine from L-ornithine and carbamoyl phosphate: step 3/3.</text>
</comment>
<name>A0A7D4PXG4_9MICO</name>
<dbReference type="InterPro" id="IPR008948">
    <property type="entry name" value="L-Aspartase-like"/>
</dbReference>
<dbReference type="NCBIfam" id="TIGR00838">
    <property type="entry name" value="argH"/>
    <property type="match status" value="1"/>
</dbReference>
<evidence type="ECO:0000259" key="8">
    <source>
        <dbReference type="Pfam" id="PF14698"/>
    </source>
</evidence>
<dbReference type="Gene3D" id="1.10.275.10">
    <property type="entry name" value="Fumarase/aspartase (N-terminal domain)"/>
    <property type="match status" value="1"/>
</dbReference>
<dbReference type="InterPro" id="IPR000362">
    <property type="entry name" value="Fumarate_lyase_fam"/>
</dbReference>
<dbReference type="FunFam" id="1.20.200.10:FF:000015">
    <property type="entry name" value="argininosuccinate lyase isoform X2"/>
    <property type="match status" value="1"/>
</dbReference>
<dbReference type="UniPathway" id="UPA00068">
    <property type="reaction ID" value="UER00114"/>
</dbReference>
<evidence type="ECO:0000256" key="3">
    <source>
        <dbReference type="ARBA" id="ARBA00022571"/>
    </source>
</evidence>
<dbReference type="InterPro" id="IPR029419">
    <property type="entry name" value="Arg_succ_lyase_C"/>
</dbReference>
<dbReference type="EMBL" id="CP054056">
    <property type="protein sequence ID" value="QKJ25424.1"/>
    <property type="molecule type" value="Genomic_DNA"/>
</dbReference>
<comment type="similarity">
    <text evidence="6">Belongs to the lyase 1 family. Argininosuccinate lyase subfamily.</text>
</comment>
<dbReference type="GO" id="GO:0004056">
    <property type="term" value="F:argininosuccinate lyase activity"/>
    <property type="evidence" value="ECO:0007669"/>
    <property type="project" value="UniProtKB-UniRule"/>
</dbReference>
<comment type="subcellular location">
    <subcellularLocation>
        <location evidence="6">Cytoplasm</location>
    </subcellularLocation>
</comment>
<dbReference type="GO" id="GO:0005829">
    <property type="term" value="C:cytosol"/>
    <property type="evidence" value="ECO:0007669"/>
    <property type="project" value="TreeGrafter"/>
</dbReference>
<dbReference type="PROSITE" id="PS00163">
    <property type="entry name" value="FUMARATE_LYASES"/>
    <property type="match status" value="1"/>
</dbReference>
<evidence type="ECO:0000313" key="10">
    <source>
        <dbReference type="Proteomes" id="UP000501003"/>
    </source>
</evidence>
<keyword evidence="3 6" id="KW-0055">Arginine biosynthesis</keyword>
<organism evidence="9 10">
    <name type="scientific">Aquiluna borgnonia</name>
    <dbReference type="NCBI Taxonomy" id="2499157"/>
    <lineage>
        <taxon>Bacteria</taxon>
        <taxon>Bacillati</taxon>
        <taxon>Actinomycetota</taxon>
        <taxon>Actinomycetes</taxon>
        <taxon>Micrococcales</taxon>
        <taxon>Microbacteriaceae</taxon>
        <taxon>Luna cluster</taxon>
        <taxon>Luna-1 subcluster</taxon>
        <taxon>Aquiluna</taxon>
    </lineage>
</organism>
<dbReference type="Gene3D" id="1.20.200.10">
    <property type="entry name" value="Fumarase/aspartase (Central domain)"/>
    <property type="match status" value="1"/>
</dbReference>
<dbReference type="GO" id="GO:0042450">
    <property type="term" value="P:L-arginine biosynthetic process via ornithine"/>
    <property type="evidence" value="ECO:0007669"/>
    <property type="project" value="UniProtKB-UniRule"/>
</dbReference>
<keyword evidence="4 6" id="KW-0028">Amino-acid biosynthesis</keyword>
<dbReference type="PRINTS" id="PR00149">
    <property type="entry name" value="FUMRATELYASE"/>
</dbReference>
<feature type="domain" description="Fumarate lyase N-terminal" evidence="7">
    <location>
        <begin position="12"/>
        <end position="306"/>
    </location>
</feature>
<evidence type="ECO:0000259" key="7">
    <source>
        <dbReference type="Pfam" id="PF00206"/>
    </source>
</evidence>
<dbReference type="AlphaFoldDB" id="A0A7D4PXG4"/>
<evidence type="ECO:0000256" key="2">
    <source>
        <dbReference type="ARBA" id="ARBA00012338"/>
    </source>
</evidence>
<evidence type="ECO:0000256" key="6">
    <source>
        <dbReference type="HAMAP-Rule" id="MF_00006"/>
    </source>
</evidence>
<sequence>MAQSNDSLWGGRFASGPDDALAALSRSTHFDWRLASYDLKGTSAHIKALHAAGLLDGAELEILESAIAELSKRVSSGAFKPRPDEEDVHAALERGLIEIAGPDVAGKIRAGRSRNDQIATLIRSFLLDASDRISEQLIDYIGALLDQAEEHVGVAMPGRTHFQHAQPVLLSHHLLAHAWPMVRNLQRLEDWRKRANRSPYGSGALAGNTLGLDPLIVASDLGFADVLENSMDATASRDVVAEFSFISAMIAIDLSRFAEEIIAWSTYEFSYVKLDDAFSTGSSIMPQKKNPDIAELARGKSGRLIGNHAGLLSTLKGLPLSYNRDLQEDKEPVFDSVDNLLLLLPAFTGMIATLKFNRERLEELAPMGFSLATDVAEWLVKKGVPFRQAHEITGELVKLCEQQGLQLHELSDAQLAEVSVSLKPEVRQVMSVTQAIASREGLAGTALPRVLDQLLSLRKISPRKKN</sequence>